<dbReference type="InterPro" id="IPR006750">
    <property type="entry name" value="YdcZ"/>
</dbReference>
<dbReference type="RefSeq" id="WP_343185490.1">
    <property type="nucleotide sequence ID" value="NZ_JBCITM010000005.1"/>
</dbReference>
<comment type="caution">
    <text evidence="2">The sequence shown here is derived from an EMBL/GenBank/DDBJ whole genome shotgun (WGS) entry which is preliminary data.</text>
</comment>
<keyword evidence="1" id="KW-0812">Transmembrane</keyword>
<protein>
    <submittedName>
        <fullName evidence="2">DMT family transporter</fullName>
    </submittedName>
</protein>
<gene>
    <name evidence="2" type="ORF">AAIG11_06790</name>
</gene>
<proteinExistence type="predicted"/>
<accession>A0ABU9VSN0</accession>
<evidence type="ECO:0000313" key="3">
    <source>
        <dbReference type="Proteomes" id="UP001407405"/>
    </source>
</evidence>
<reference evidence="2 3" key="1">
    <citation type="submission" date="2024-04" db="EMBL/GenBank/DDBJ databases">
        <title>Genome sequencing and metabolic network reconstruction of aminoacids and betaine degradation by Anoxynatronum sibiricum.</title>
        <authorList>
            <person name="Detkova E.N."/>
            <person name="Boltjanskaja Y.V."/>
            <person name="Mardanov A.V."/>
            <person name="Kevbrin V."/>
        </authorList>
    </citation>
    <scope>NUCLEOTIDE SEQUENCE [LARGE SCALE GENOMIC DNA]</scope>
    <source>
        <strain evidence="2 3">Z-7981</strain>
    </source>
</reference>
<dbReference type="PANTHER" id="PTHR34821">
    <property type="entry name" value="INNER MEMBRANE PROTEIN YDCZ"/>
    <property type="match status" value="1"/>
</dbReference>
<feature type="transmembrane region" description="Helical" evidence="1">
    <location>
        <begin position="122"/>
        <end position="140"/>
    </location>
</feature>
<evidence type="ECO:0000313" key="2">
    <source>
        <dbReference type="EMBL" id="MEN1760170.1"/>
    </source>
</evidence>
<feature type="transmembrane region" description="Helical" evidence="1">
    <location>
        <begin position="65"/>
        <end position="84"/>
    </location>
</feature>
<dbReference type="EMBL" id="JBCITM010000005">
    <property type="protein sequence ID" value="MEN1760170.1"/>
    <property type="molecule type" value="Genomic_DNA"/>
</dbReference>
<keyword evidence="3" id="KW-1185">Reference proteome</keyword>
<sequence length="141" mass="15038">MGILYAILAGFFISLQSVFNTRLGEKVGLWETTAIVHATGLLVAMAILTRVGWSGLSHAFEVNRVYLLGGAFGVVIVYSVMNGIGRLGAAQATTIILMTQLLSALAMDTFGLFGLEQIPLTWTKPVGLLVILAGILIFKIV</sequence>
<dbReference type="Pfam" id="PF04657">
    <property type="entry name" value="DMT_YdcZ"/>
    <property type="match status" value="1"/>
</dbReference>
<dbReference type="PANTHER" id="PTHR34821:SF3">
    <property type="entry name" value="MEMBRANE PROTEIN"/>
    <property type="match status" value="1"/>
</dbReference>
<name>A0ABU9VSN0_9CLOT</name>
<feature type="transmembrane region" description="Helical" evidence="1">
    <location>
        <begin position="34"/>
        <end position="53"/>
    </location>
</feature>
<dbReference type="Proteomes" id="UP001407405">
    <property type="component" value="Unassembled WGS sequence"/>
</dbReference>
<evidence type="ECO:0000256" key="1">
    <source>
        <dbReference type="SAM" id="Phobius"/>
    </source>
</evidence>
<keyword evidence="1" id="KW-0472">Membrane</keyword>
<organism evidence="2 3">
    <name type="scientific">Anoxynatronum sibiricum</name>
    <dbReference type="NCBI Taxonomy" id="210623"/>
    <lineage>
        <taxon>Bacteria</taxon>
        <taxon>Bacillati</taxon>
        <taxon>Bacillota</taxon>
        <taxon>Clostridia</taxon>
        <taxon>Eubacteriales</taxon>
        <taxon>Clostridiaceae</taxon>
        <taxon>Anoxynatronum</taxon>
    </lineage>
</organism>
<keyword evidence="1" id="KW-1133">Transmembrane helix</keyword>